<dbReference type="EMBL" id="QJNS01000147">
    <property type="protein sequence ID" value="RYO84982.1"/>
    <property type="molecule type" value="Genomic_DNA"/>
</dbReference>
<protein>
    <submittedName>
        <fullName evidence="1">Uncharacterized protein</fullName>
    </submittedName>
</protein>
<keyword evidence="2" id="KW-1185">Reference proteome</keyword>
<proteinExistence type="predicted"/>
<gene>
    <name evidence="1" type="ORF">DL762_005393</name>
</gene>
<evidence type="ECO:0000313" key="1">
    <source>
        <dbReference type="EMBL" id="RYO84982.1"/>
    </source>
</evidence>
<accession>A0ABY0H5J7</accession>
<sequence length="168" mass="17833">MTPYTMKINIQNGLAGEVAYLGATCLKGDGCVCGSGKGIAAGSTDEGVSLKKGGGTEGLFMATFFSIPGCPKNLLVQSSMSAASDSKVIVRIAFVDADKSVTSLPDDCYYRSDTMDLTDTEAKTAAIDDNNAFFTAKLEKYDGKYPDSTCTVSVKCWRAIKAKPERVY</sequence>
<name>A0ABY0H5J7_9PEZI</name>
<comment type="caution">
    <text evidence="1">The sequence shown here is derived from an EMBL/GenBank/DDBJ whole genome shotgun (WGS) entry which is preliminary data.</text>
</comment>
<organism evidence="1 2">
    <name type="scientific">Monosporascus cannonballus</name>
    <dbReference type="NCBI Taxonomy" id="155416"/>
    <lineage>
        <taxon>Eukaryota</taxon>
        <taxon>Fungi</taxon>
        <taxon>Dikarya</taxon>
        <taxon>Ascomycota</taxon>
        <taxon>Pezizomycotina</taxon>
        <taxon>Sordariomycetes</taxon>
        <taxon>Xylariomycetidae</taxon>
        <taxon>Xylariales</taxon>
        <taxon>Xylariales incertae sedis</taxon>
        <taxon>Monosporascus</taxon>
    </lineage>
</organism>
<reference evidence="1 2" key="1">
    <citation type="submission" date="2018-06" db="EMBL/GenBank/DDBJ databases">
        <title>Complete Genomes of Monosporascus.</title>
        <authorList>
            <person name="Robinson A.J."/>
            <person name="Natvig D.O."/>
        </authorList>
    </citation>
    <scope>NUCLEOTIDE SEQUENCE [LARGE SCALE GENOMIC DNA]</scope>
    <source>
        <strain evidence="1 2">CBS 609.92</strain>
    </source>
</reference>
<dbReference type="Proteomes" id="UP000294003">
    <property type="component" value="Unassembled WGS sequence"/>
</dbReference>
<evidence type="ECO:0000313" key="2">
    <source>
        <dbReference type="Proteomes" id="UP000294003"/>
    </source>
</evidence>